<dbReference type="InterPro" id="IPR052958">
    <property type="entry name" value="IFN-induced_PKR_regulator"/>
</dbReference>
<evidence type="ECO:0000313" key="3">
    <source>
        <dbReference type="Proteomes" id="UP000478052"/>
    </source>
</evidence>
<dbReference type="PANTHER" id="PTHR46289:SF14">
    <property type="entry name" value="DUF4371 DOMAIN-CONTAINING PROTEIN"/>
    <property type="match status" value="1"/>
</dbReference>
<sequence length="156" mass="17903">MGIRDEDDENENADDHQKTKFKNDDFNIILDKMTTDQIQEKTTRLVKQYAKDLGDELADELQSLKLMYSANFGEKTLSPYNAIKTSNLENLFHNLTLALKIFITIPATVTSAERFFSVLKRVKNVLRATMRQDKLSSLEVLAVEKELAKNTNLSMR</sequence>
<dbReference type="OrthoDB" id="10015673at2759"/>
<dbReference type="Proteomes" id="UP000478052">
    <property type="component" value="Unassembled WGS sequence"/>
</dbReference>
<dbReference type="AlphaFoldDB" id="A0A6G0Y0F6"/>
<keyword evidence="3" id="KW-1185">Reference proteome</keyword>
<reference evidence="2 3" key="1">
    <citation type="submission" date="2019-08" db="EMBL/GenBank/DDBJ databases">
        <title>Whole genome of Aphis craccivora.</title>
        <authorList>
            <person name="Voronova N.V."/>
            <person name="Shulinski R.S."/>
            <person name="Bandarenka Y.V."/>
            <person name="Zhorov D.G."/>
            <person name="Warner D."/>
        </authorList>
    </citation>
    <scope>NUCLEOTIDE SEQUENCE [LARGE SCALE GENOMIC DNA]</scope>
    <source>
        <strain evidence="2">180601</strain>
        <tissue evidence="2">Whole Body</tissue>
    </source>
</reference>
<proteinExistence type="predicted"/>
<dbReference type="EMBL" id="VUJU01007032">
    <property type="protein sequence ID" value="KAF0746911.1"/>
    <property type="molecule type" value="Genomic_DNA"/>
</dbReference>
<dbReference type="Pfam" id="PF05699">
    <property type="entry name" value="Dimer_Tnp_hAT"/>
    <property type="match status" value="1"/>
</dbReference>
<gene>
    <name evidence="2" type="ORF">FWK35_00027690</name>
</gene>
<dbReference type="PANTHER" id="PTHR46289">
    <property type="entry name" value="52 KDA REPRESSOR OF THE INHIBITOR OF THE PROTEIN KINASE-LIKE PROTEIN-RELATED"/>
    <property type="match status" value="1"/>
</dbReference>
<protein>
    <submittedName>
        <fullName evidence="2">Zinc finger MYM-type protein 1-like</fullName>
    </submittedName>
</protein>
<accession>A0A6G0Y0F6</accession>
<feature type="domain" description="HAT C-terminal dimerisation" evidence="1">
    <location>
        <begin position="87"/>
        <end position="147"/>
    </location>
</feature>
<dbReference type="InterPro" id="IPR008906">
    <property type="entry name" value="HATC_C_dom"/>
</dbReference>
<evidence type="ECO:0000313" key="2">
    <source>
        <dbReference type="EMBL" id="KAF0746911.1"/>
    </source>
</evidence>
<dbReference type="GO" id="GO:0046983">
    <property type="term" value="F:protein dimerization activity"/>
    <property type="evidence" value="ECO:0007669"/>
    <property type="project" value="InterPro"/>
</dbReference>
<comment type="caution">
    <text evidence="2">The sequence shown here is derived from an EMBL/GenBank/DDBJ whole genome shotgun (WGS) entry which is preliminary data.</text>
</comment>
<evidence type="ECO:0000259" key="1">
    <source>
        <dbReference type="Pfam" id="PF05699"/>
    </source>
</evidence>
<name>A0A6G0Y0F6_APHCR</name>
<organism evidence="2 3">
    <name type="scientific">Aphis craccivora</name>
    <name type="common">Cowpea aphid</name>
    <dbReference type="NCBI Taxonomy" id="307492"/>
    <lineage>
        <taxon>Eukaryota</taxon>
        <taxon>Metazoa</taxon>
        <taxon>Ecdysozoa</taxon>
        <taxon>Arthropoda</taxon>
        <taxon>Hexapoda</taxon>
        <taxon>Insecta</taxon>
        <taxon>Pterygota</taxon>
        <taxon>Neoptera</taxon>
        <taxon>Paraneoptera</taxon>
        <taxon>Hemiptera</taxon>
        <taxon>Sternorrhyncha</taxon>
        <taxon>Aphidomorpha</taxon>
        <taxon>Aphidoidea</taxon>
        <taxon>Aphididae</taxon>
        <taxon>Aphidini</taxon>
        <taxon>Aphis</taxon>
        <taxon>Aphis</taxon>
    </lineage>
</organism>